<evidence type="ECO:0000256" key="12">
    <source>
        <dbReference type="ARBA" id="ARBA00049515"/>
    </source>
</evidence>
<comment type="catalytic activity">
    <reaction evidence="12 13">
        <text>tRNA(Thr) + L-threonine + ATP = L-threonyl-tRNA(Thr) + AMP + diphosphate + H(+)</text>
        <dbReference type="Rhea" id="RHEA:24624"/>
        <dbReference type="Rhea" id="RHEA-COMP:9670"/>
        <dbReference type="Rhea" id="RHEA-COMP:9704"/>
        <dbReference type="ChEBI" id="CHEBI:15378"/>
        <dbReference type="ChEBI" id="CHEBI:30616"/>
        <dbReference type="ChEBI" id="CHEBI:33019"/>
        <dbReference type="ChEBI" id="CHEBI:57926"/>
        <dbReference type="ChEBI" id="CHEBI:78442"/>
        <dbReference type="ChEBI" id="CHEBI:78534"/>
        <dbReference type="ChEBI" id="CHEBI:456215"/>
        <dbReference type="EC" id="6.1.1.3"/>
    </reaction>
</comment>
<dbReference type="GO" id="GO:0006435">
    <property type="term" value="P:threonyl-tRNA aminoacylation"/>
    <property type="evidence" value="ECO:0007669"/>
    <property type="project" value="UniProtKB-UniRule"/>
</dbReference>
<dbReference type="GO" id="GO:0140096">
    <property type="term" value="F:catalytic activity, acting on a protein"/>
    <property type="evidence" value="ECO:0007669"/>
    <property type="project" value="UniProtKB-ARBA"/>
</dbReference>
<dbReference type="Proteomes" id="UP000306888">
    <property type="component" value="Unassembled WGS sequence"/>
</dbReference>
<dbReference type="InterPro" id="IPR006195">
    <property type="entry name" value="aa-tRNA-synth_II"/>
</dbReference>
<gene>
    <name evidence="13 16" type="primary">thrS</name>
    <name evidence="16" type="ORF">E5347_10330</name>
</gene>
<evidence type="ECO:0000256" key="3">
    <source>
        <dbReference type="ARBA" id="ARBA00022555"/>
    </source>
</evidence>
<evidence type="ECO:0000259" key="15">
    <source>
        <dbReference type="PROSITE" id="PS51880"/>
    </source>
</evidence>
<dbReference type="SUPFAM" id="SSF81271">
    <property type="entry name" value="TGS-like"/>
    <property type="match status" value="1"/>
</dbReference>
<dbReference type="Gene3D" id="3.30.54.20">
    <property type="match status" value="1"/>
</dbReference>
<dbReference type="InterPro" id="IPR012676">
    <property type="entry name" value="TGS-like"/>
</dbReference>
<dbReference type="InterPro" id="IPR004154">
    <property type="entry name" value="Anticodon-bd"/>
</dbReference>
<dbReference type="PANTHER" id="PTHR11451">
    <property type="entry name" value="THREONINE-TRNA LIGASE"/>
    <property type="match status" value="1"/>
</dbReference>
<dbReference type="InterPro" id="IPR047246">
    <property type="entry name" value="ThrRS_anticodon"/>
</dbReference>
<feature type="binding site" evidence="13">
    <location>
        <position position="388"/>
    </location>
    <ligand>
        <name>Zn(2+)</name>
        <dbReference type="ChEBI" id="CHEBI:29105"/>
        <note>catalytic</note>
    </ligand>
</feature>
<dbReference type="NCBIfam" id="TIGR00418">
    <property type="entry name" value="thrS"/>
    <property type="match status" value="1"/>
</dbReference>
<dbReference type="InterPro" id="IPR012675">
    <property type="entry name" value="Beta-grasp_dom_sf"/>
</dbReference>
<dbReference type="Pfam" id="PF07973">
    <property type="entry name" value="tRNA_SAD"/>
    <property type="match status" value="1"/>
</dbReference>
<feature type="domain" description="TGS" evidence="15">
    <location>
        <begin position="1"/>
        <end position="61"/>
    </location>
</feature>
<keyword evidence="6 13" id="KW-0547">Nucleotide-binding</keyword>
<dbReference type="InterPro" id="IPR045864">
    <property type="entry name" value="aa-tRNA-synth_II/BPL/LPL"/>
</dbReference>
<dbReference type="InterPro" id="IPR004095">
    <property type="entry name" value="TGS"/>
</dbReference>
<dbReference type="PANTHER" id="PTHR11451:SF56">
    <property type="entry name" value="THREONINE--TRNA LIGASE 1"/>
    <property type="match status" value="1"/>
</dbReference>
<dbReference type="Pfam" id="PF02824">
    <property type="entry name" value="TGS"/>
    <property type="match status" value="1"/>
</dbReference>
<dbReference type="GO" id="GO:0004829">
    <property type="term" value="F:threonine-tRNA ligase activity"/>
    <property type="evidence" value="ECO:0007669"/>
    <property type="project" value="UniProtKB-UniRule"/>
</dbReference>
<dbReference type="EC" id="6.1.1.3" evidence="13"/>
<keyword evidence="3 13" id="KW-0820">tRNA-binding</keyword>
<feature type="binding site" evidence="13">
    <location>
        <position position="337"/>
    </location>
    <ligand>
        <name>Zn(2+)</name>
        <dbReference type="ChEBI" id="CHEBI:29105"/>
        <note>catalytic</note>
    </ligand>
</feature>
<dbReference type="FunFam" id="3.40.50.800:FF:000001">
    <property type="entry name" value="Threonine--tRNA ligase"/>
    <property type="match status" value="1"/>
</dbReference>
<dbReference type="SMART" id="SM00863">
    <property type="entry name" value="tRNA_SAD"/>
    <property type="match status" value="1"/>
</dbReference>
<keyword evidence="4 13" id="KW-0436">Ligase</keyword>
<dbReference type="SUPFAM" id="SSF55186">
    <property type="entry name" value="ThrRS/AlaRS common domain"/>
    <property type="match status" value="1"/>
</dbReference>
<evidence type="ECO:0000256" key="1">
    <source>
        <dbReference type="ARBA" id="ARBA00008226"/>
    </source>
</evidence>
<dbReference type="OrthoDB" id="9802304at2"/>
<name>A0A4S2DJP0_9CLOT</name>
<dbReference type="InterPro" id="IPR033728">
    <property type="entry name" value="ThrRS_core"/>
</dbReference>
<comment type="similarity">
    <text evidence="1 13">Belongs to the class-II aminoacyl-tRNA synthetase family.</text>
</comment>
<dbReference type="InterPro" id="IPR036621">
    <property type="entry name" value="Anticodon-bd_dom_sf"/>
</dbReference>
<evidence type="ECO:0000313" key="17">
    <source>
        <dbReference type="Proteomes" id="UP000306888"/>
    </source>
</evidence>
<protein>
    <recommendedName>
        <fullName evidence="13">Threonine--tRNA ligase</fullName>
        <ecNumber evidence="13">6.1.1.3</ecNumber>
    </recommendedName>
    <alternativeName>
        <fullName evidence="13">Threonyl-tRNA synthetase</fullName>
        <shortName evidence="13">ThrRS</shortName>
    </alternativeName>
</protein>
<dbReference type="GO" id="GO:0046872">
    <property type="term" value="F:metal ion binding"/>
    <property type="evidence" value="ECO:0007669"/>
    <property type="project" value="UniProtKB-KW"/>
</dbReference>
<evidence type="ECO:0000256" key="13">
    <source>
        <dbReference type="HAMAP-Rule" id="MF_00184"/>
    </source>
</evidence>
<reference evidence="16 17" key="1">
    <citation type="submission" date="2019-04" db="EMBL/GenBank/DDBJ databases">
        <title>Microbes associate with the intestines of laboratory mice.</title>
        <authorList>
            <person name="Navarre W."/>
            <person name="Wong E."/>
            <person name="Huang K."/>
            <person name="Tropini C."/>
            <person name="Ng K."/>
            <person name="Yu B."/>
        </authorList>
    </citation>
    <scope>NUCLEOTIDE SEQUENCE [LARGE SCALE GENOMIC DNA]</scope>
    <source>
        <strain evidence="16 17">NM50_B9-20</strain>
    </source>
</reference>
<dbReference type="CDD" id="cd00771">
    <property type="entry name" value="ThrRS_core"/>
    <property type="match status" value="1"/>
</dbReference>
<dbReference type="HAMAP" id="MF_00184">
    <property type="entry name" value="Thr_tRNA_synth"/>
    <property type="match status" value="1"/>
</dbReference>
<dbReference type="GO" id="GO:0005737">
    <property type="term" value="C:cytoplasm"/>
    <property type="evidence" value="ECO:0007669"/>
    <property type="project" value="UniProtKB-SubCell"/>
</dbReference>
<proteinExistence type="inferred from homology"/>
<sequence>MIKITLKDGSVKEFEAGISVLDIAKSISEGLARNACCGIVNGEVVDLRYVVNEDSDLAICTFDSQEGKDAVRHSISHVLAYAVKRLFPEAKLAIGPAINDGFYYDFDVENSFSAEDLVKLEDEMRKIIKENPSIERFVLPRAEAIKLMEDAGEPYKVELINDLPEDEVISFYKMGDFVDLCAGPHIMSLKPVKAVKLIRSAGAYWKGDEKNKMLSRVYGTAFLKKADLDAHLEALEEAKKRDHNKLGRELKIFTTDEKVGQGLPLIMPKGAKIIQLLQRWVEDEEEKRGYVFTKTPSMSKNDLFKVSGHWDHYKDGMFVLGDEEKDPEVMALRPMTCPFQYTIYNAEQHSYRELPIRYAETSTLYRNESSGEMHGLIRVRQFTLSDGHIVCRPDQIEEEFKGCVELITHIMTTLGIDGDISFRFSKWDPNNTEKYINNPEAWEETQVLMKGILDHLGINYVEAEGEAAFYGPKLDIQFKNVHGKEDTIITIQIDFALAERFDMTYIDKDGNKKRPFIIHRSAIGCYERTLAMLIEKYAGAFPTWLAPTQAIVLPISDKYNDYAESIVKDFKNAGIRIDADYRAEKIGYKIREARLERIPYILVVGEKELTNNEASVRSRKNGEEGPVSVAELKNRLILEIANKEN</sequence>
<keyword evidence="8 13" id="KW-0067">ATP-binding</keyword>
<keyword evidence="9 13" id="KW-0694">RNA-binding</keyword>
<keyword evidence="11 13" id="KW-0030">Aminoacyl-tRNA synthetase</keyword>
<keyword evidence="10 13" id="KW-0648">Protein biosynthesis</keyword>
<dbReference type="Pfam" id="PF03129">
    <property type="entry name" value="HGTP_anticodon"/>
    <property type="match status" value="1"/>
</dbReference>
<accession>A0A4S2DJP0</accession>
<comment type="caution">
    <text evidence="13">Lacks conserved residue(s) required for the propagation of feature annotation.</text>
</comment>
<dbReference type="FunFam" id="3.10.20.30:FF:000005">
    <property type="entry name" value="Threonine--tRNA ligase"/>
    <property type="match status" value="1"/>
</dbReference>
<dbReference type="CDD" id="cd00860">
    <property type="entry name" value="ThrRS_anticodon"/>
    <property type="match status" value="1"/>
</dbReference>
<dbReference type="InterPro" id="IPR018163">
    <property type="entry name" value="Thr/Ala-tRNA-synth_IIc_edit"/>
</dbReference>
<evidence type="ECO:0000259" key="14">
    <source>
        <dbReference type="PROSITE" id="PS50862"/>
    </source>
</evidence>
<dbReference type="InterPro" id="IPR002320">
    <property type="entry name" value="Thr-tRNA-ligase_IIa"/>
</dbReference>
<dbReference type="FunFam" id="3.30.54.20:FF:000002">
    <property type="entry name" value="Threonine--tRNA ligase"/>
    <property type="match status" value="1"/>
</dbReference>
<evidence type="ECO:0000256" key="10">
    <source>
        <dbReference type="ARBA" id="ARBA00022917"/>
    </source>
</evidence>
<dbReference type="PRINTS" id="PR01047">
    <property type="entry name" value="TRNASYNTHTHR"/>
</dbReference>
<dbReference type="RefSeq" id="WP_136007079.1">
    <property type="nucleotide sequence ID" value="NZ_SRYR01000004.1"/>
</dbReference>
<dbReference type="FunFam" id="3.30.930.10:FF:000002">
    <property type="entry name" value="Threonine--tRNA ligase"/>
    <property type="match status" value="1"/>
</dbReference>
<evidence type="ECO:0000256" key="6">
    <source>
        <dbReference type="ARBA" id="ARBA00022741"/>
    </source>
</evidence>
<keyword evidence="7 13" id="KW-0862">Zinc</keyword>
<keyword evidence="17" id="KW-1185">Reference proteome</keyword>
<comment type="cofactor">
    <cofactor evidence="13">
        <name>Zn(2+)</name>
        <dbReference type="ChEBI" id="CHEBI:29105"/>
    </cofactor>
    <text evidence="13">Binds 1 zinc ion per subunit.</text>
</comment>
<feature type="domain" description="Aminoacyl-transfer RNA synthetases class-II family profile" evidence="14">
    <location>
        <begin position="229"/>
        <end position="542"/>
    </location>
</feature>
<dbReference type="CDD" id="cd01667">
    <property type="entry name" value="TGS_ThrRS"/>
    <property type="match status" value="1"/>
</dbReference>
<comment type="caution">
    <text evidence="16">The sequence shown here is derived from an EMBL/GenBank/DDBJ whole genome shotgun (WGS) entry which is preliminary data.</text>
</comment>
<comment type="subunit">
    <text evidence="13">Homodimer.</text>
</comment>
<dbReference type="SUPFAM" id="SSF52954">
    <property type="entry name" value="Class II aaRS ABD-related"/>
    <property type="match status" value="1"/>
</dbReference>
<dbReference type="EMBL" id="SRYR01000004">
    <property type="protein sequence ID" value="TGY42125.1"/>
    <property type="molecule type" value="Genomic_DNA"/>
</dbReference>
<keyword evidence="5 13" id="KW-0479">Metal-binding</keyword>
<dbReference type="GO" id="GO:0016740">
    <property type="term" value="F:transferase activity"/>
    <property type="evidence" value="ECO:0007669"/>
    <property type="project" value="UniProtKB-ARBA"/>
</dbReference>
<dbReference type="Gene3D" id="3.40.50.800">
    <property type="entry name" value="Anticodon-binding domain"/>
    <property type="match status" value="1"/>
</dbReference>
<dbReference type="PROSITE" id="PS50862">
    <property type="entry name" value="AA_TRNA_LIGASE_II"/>
    <property type="match status" value="1"/>
</dbReference>
<dbReference type="InterPro" id="IPR002314">
    <property type="entry name" value="aa-tRNA-synt_IIb"/>
</dbReference>
<dbReference type="Gene3D" id="3.30.980.10">
    <property type="entry name" value="Threonyl-trna Synthetase, Chain A, domain 2"/>
    <property type="match status" value="1"/>
</dbReference>
<evidence type="ECO:0000256" key="5">
    <source>
        <dbReference type="ARBA" id="ARBA00022723"/>
    </source>
</evidence>
<evidence type="ECO:0000256" key="4">
    <source>
        <dbReference type="ARBA" id="ARBA00022598"/>
    </source>
</evidence>
<dbReference type="FunFam" id="3.30.980.10:FF:000005">
    <property type="entry name" value="Threonyl-tRNA synthetase, mitochondrial"/>
    <property type="match status" value="1"/>
</dbReference>
<dbReference type="PROSITE" id="PS51880">
    <property type="entry name" value="TGS"/>
    <property type="match status" value="1"/>
</dbReference>
<evidence type="ECO:0000256" key="11">
    <source>
        <dbReference type="ARBA" id="ARBA00023146"/>
    </source>
</evidence>
<dbReference type="Gene3D" id="3.10.20.30">
    <property type="match status" value="1"/>
</dbReference>
<evidence type="ECO:0000256" key="2">
    <source>
        <dbReference type="ARBA" id="ARBA00022490"/>
    </source>
</evidence>
<organism evidence="16 17">
    <name type="scientific">Clostridium sartagoforme</name>
    <dbReference type="NCBI Taxonomy" id="84031"/>
    <lineage>
        <taxon>Bacteria</taxon>
        <taxon>Bacillati</taxon>
        <taxon>Bacillota</taxon>
        <taxon>Clostridia</taxon>
        <taxon>Eubacteriales</taxon>
        <taxon>Clostridiaceae</taxon>
        <taxon>Clostridium</taxon>
    </lineage>
</organism>
<dbReference type="GO" id="GO:0005524">
    <property type="term" value="F:ATP binding"/>
    <property type="evidence" value="ECO:0007669"/>
    <property type="project" value="UniProtKB-UniRule"/>
</dbReference>
<dbReference type="Gene3D" id="3.30.930.10">
    <property type="entry name" value="Bira Bifunctional Protein, Domain 2"/>
    <property type="match status" value="1"/>
</dbReference>
<feature type="binding site" evidence="13">
    <location>
        <position position="519"/>
    </location>
    <ligand>
        <name>Zn(2+)</name>
        <dbReference type="ChEBI" id="CHEBI:29105"/>
        <note>catalytic</note>
    </ligand>
</feature>
<dbReference type="InterPro" id="IPR012947">
    <property type="entry name" value="tRNA_SAD"/>
</dbReference>
<evidence type="ECO:0000256" key="8">
    <source>
        <dbReference type="ARBA" id="ARBA00022840"/>
    </source>
</evidence>
<comment type="subcellular location">
    <subcellularLocation>
        <location evidence="13">Cytoplasm</location>
    </subcellularLocation>
</comment>
<keyword evidence="2 13" id="KW-0963">Cytoplasm</keyword>
<evidence type="ECO:0000313" key="16">
    <source>
        <dbReference type="EMBL" id="TGY42125.1"/>
    </source>
</evidence>
<evidence type="ECO:0000256" key="9">
    <source>
        <dbReference type="ARBA" id="ARBA00022884"/>
    </source>
</evidence>
<dbReference type="SUPFAM" id="SSF55681">
    <property type="entry name" value="Class II aaRS and biotin synthetases"/>
    <property type="match status" value="1"/>
</dbReference>
<dbReference type="Pfam" id="PF00587">
    <property type="entry name" value="tRNA-synt_2b"/>
    <property type="match status" value="1"/>
</dbReference>
<dbReference type="AlphaFoldDB" id="A0A4S2DJP0"/>
<evidence type="ECO:0000256" key="7">
    <source>
        <dbReference type="ARBA" id="ARBA00022833"/>
    </source>
</evidence>
<dbReference type="GO" id="GO:0000049">
    <property type="term" value="F:tRNA binding"/>
    <property type="evidence" value="ECO:0007669"/>
    <property type="project" value="UniProtKB-KW"/>
</dbReference>